<evidence type="ECO:0000313" key="2">
    <source>
        <dbReference type="Proteomes" id="UP000499080"/>
    </source>
</evidence>
<dbReference type="Proteomes" id="UP000499080">
    <property type="component" value="Unassembled WGS sequence"/>
</dbReference>
<evidence type="ECO:0000313" key="1">
    <source>
        <dbReference type="EMBL" id="GBM01564.1"/>
    </source>
</evidence>
<organism evidence="1 2">
    <name type="scientific">Araneus ventricosus</name>
    <name type="common">Orbweaver spider</name>
    <name type="synonym">Epeira ventricosa</name>
    <dbReference type="NCBI Taxonomy" id="182803"/>
    <lineage>
        <taxon>Eukaryota</taxon>
        <taxon>Metazoa</taxon>
        <taxon>Ecdysozoa</taxon>
        <taxon>Arthropoda</taxon>
        <taxon>Chelicerata</taxon>
        <taxon>Arachnida</taxon>
        <taxon>Araneae</taxon>
        <taxon>Araneomorphae</taxon>
        <taxon>Entelegynae</taxon>
        <taxon>Araneoidea</taxon>
        <taxon>Araneidae</taxon>
        <taxon>Araneus</taxon>
    </lineage>
</organism>
<comment type="caution">
    <text evidence="1">The sequence shown here is derived from an EMBL/GenBank/DDBJ whole genome shotgun (WGS) entry which is preliminary data.</text>
</comment>
<accession>A0A4Y2CC58</accession>
<name>A0A4Y2CC58_ARAVE</name>
<dbReference type="EMBL" id="BGPR01000171">
    <property type="protein sequence ID" value="GBM01564.1"/>
    <property type="molecule type" value="Genomic_DNA"/>
</dbReference>
<protein>
    <submittedName>
        <fullName evidence="1">Uncharacterized protein</fullName>
    </submittedName>
</protein>
<reference evidence="1 2" key="1">
    <citation type="journal article" date="2019" name="Sci. Rep.">
        <title>Orb-weaving spider Araneus ventricosus genome elucidates the spidroin gene catalogue.</title>
        <authorList>
            <person name="Kono N."/>
            <person name="Nakamura H."/>
            <person name="Ohtoshi R."/>
            <person name="Moran D.A.P."/>
            <person name="Shinohara A."/>
            <person name="Yoshida Y."/>
            <person name="Fujiwara M."/>
            <person name="Mori M."/>
            <person name="Tomita M."/>
            <person name="Arakawa K."/>
        </authorList>
    </citation>
    <scope>NUCLEOTIDE SEQUENCE [LARGE SCALE GENOMIC DNA]</scope>
</reference>
<sequence length="163" mass="18834">MDFPKRVLLFSRYEVSLITLRCHFEVAVAQNQRIHLLRMFHFSGEKLQQLWKAAVGHLYQTTKKNIQTPSNVSSRDTQFGPHSLCLSILSRSMGNFLGTSRVTQSVFNYLSVIGCHYLKGNCISSTKTTHHPLRQSTSRQRNSYHPTVFVLFFMHIFPLMISK</sequence>
<proteinExistence type="predicted"/>
<dbReference type="AlphaFoldDB" id="A0A4Y2CC58"/>
<gene>
    <name evidence="1" type="ORF">AVEN_59994_1</name>
</gene>
<keyword evidence="2" id="KW-1185">Reference proteome</keyword>